<feature type="compositionally biased region" description="Basic and acidic residues" evidence="1">
    <location>
        <begin position="1487"/>
        <end position="1498"/>
    </location>
</feature>
<feature type="compositionally biased region" description="Polar residues" evidence="1">
    <location>
        <begin position="188"/>
        <end position="201"/>
    </location>
</feature>
<feature type="compositionally biased region" description="Low complexity" evidence="1">
    <location>
        <begin position="1227"/>
        <end position="1237"/>
    </location>
</feature>
<evidence type="ECO:0000313" key="4">
    <source>
        <dbReference type="Proteomes" id="UP001358417"/>
    </source>
</evidence>
<dbReference type="InterPro" id="IPR035445">
    <property type="entry name" value="GYF-like_dom_sf"/>
</dbReference>
<feature type="compositionally biased region" description="Polar residues" evidence="1">
    <location>
        <begin position="1166"/>
        <end position="1178"/>
    </location>
</feature>
<reference evidence="3 4" key="1">
    <citation type="submission" date="2023-08" db="EMBL/GenBank/DDBJ databases">
        <title>Black Yeasts Isolated from many extreme environments.</title>
        <authorList>
            <person name="Coleine C."/>
            <person name="Stajich J.E."/>
            <person name="Selbmann L."/>
        </authorList>
    </citation>
    <scope>NUCLEOTIDE SEQUENCE [LARGE SCALE GENOMIC DNA]</scope>
    <source>
        <strain evidence="3 4">CCFEE 5792</strain>
    </source>
</reference>
<dbReference type="GO" id="GO:0005829">
    <property type="term" value="C:cytosol"/>
    <property type="evidence" value="ECO:0007669"/>
    <property type="project" value="TreeGrafter"/>
</dbReference>
<feature type="region of interest" description="Disordered" evidence="1">
    <location>
        <begin position="1"/>
        <end position="101"/>
    </location>
</feature>
<dbReference type="SUPFAM" id="SSF55277">
    <property type="entry name" value="GYF domain"/>
    <property type="match status" value="1"/>
</dbReference>
<dbReference type="Proteomes" id="UP001358417">
    <property type="component" value="Unassembled WGS sequence"/>
</dbReference>
<evidence type="ECO:0000259" key="2">
    <source>
        <dbReference type="PROSITE" id="PS50829"/>
    </source>
</evidence>
<feature type="region of interest" description="Disordered" evidence="1">
    <location>
        <begin position="136"/>
        <end position="158"/>
    </location>
</feature>
<feature type="compositionally biased region" description="Pro residues" evidence="1">
    <location>
        <begin position="1135"/>
        <end position="1147"/>
    </location>
</feature>
<dbReference type="Pfam" id="PF02213">
    <property type="entry name" value="GYF"/>
    <property type="match status" value="1"/>
</dbReference>
<sequence>MPTPFTSTFASAAASTNGENSGNRTNNSAGNDWSRSRVNGATQTFRRPSVATTPSSSNLQAQAQQPRDMPPTPSAAHGGVYIPPHLNANHPSNSPRSLPSGDIRYSKEQLLSIYQTLKDSAALDRSLEDIFLGSWDPLEGKNGISNQTGRGESKDQVPGPEVCWNYSEAHPLGVADLTEDERQLFSTSVNSPIKLQQSTTKEGAGAGTVAGRKASLSGYNSATQGSRPGPRRRETSDSYVGNGPLSPVESKTFFRGDTNTATPPPALLRRRTDYKDEEATPPSKDDREGDEATDSQSQFPGPRRSVTGPLSAGLHPPSGSPWSAGTQSGGFGSMGSFGSFAIGSATTPTEPADKRPGFGSARGGSRFKDLLSKTSSEDISQGLKDKASFGALEKLPEEDADAAHLRSREGLSTRPGRSETNPYAEIPGRSGSAALGGSQDDVPVTQGIEQMGFSAYGPASNVGTRDFGNDDSYQQTPHGRFNPHEPMSPTNTNPYQSPQGRLEDDEQDTNDSASQASGLPPFGGSRRNVFPNPDDRGPGAGLRGPGAFGGLGFGGLGGGPSWSGAGIGSGKPALDRGIGTGFGDPIFSPLADLQSPGAGGLGGGFFASGGFGSAGRASRLGAMFPPAMQEQMRGDSRNDIPSGAFDSRPDSAQHVSRDPFANAGRTLDGFGRGSSAFEESPPVRTVEEAGSIGPAGGFGPPGTGAQAGALPTPQPAGVRAPPGTEGFQSAHGLSQSSGSSGSNQMPAAQQRQMVMPDRMRWIYRDPQGNTQGPWSGLEMHDWFKAGFFTAELQVKKLEDVEYEPLAQLVRRIGNSREPFLVPQIGVPHGPPSAAQGNHWATSMAGTGGPAQPPFASSFPSFGTTLTAEQQNALERRKQEEQFLMARQKEHLAQQQMAMKHMQIQNGLHSLQHHSSAHSLQSQPSFGSITSPTGYQPSPMQAPIQPPQQQSQAPTSGQSFGPPGGPNPGQTFGGNRDEDVQNMMDRLSFSQRANLPYAGGPLGPAPTDAAPSSQQISSMLQDRARLQQQQQQSELQSHQDTFLGQQGRNDRLEEFHTLRGEVDNQAGRLGPDEALPQPIGSQRHSEDQSSSATASKAPVSTRDHENLSLAQQVQIAAASQQAAAEESAWARIDTPIEPPPVSISPLPAPAAQRNRQHVADALAADSRSATQTPIETPSASIAPWAERNVEHPKGPSLKEIQEAEAKRAAEQEEIAAAARRAQADLERQVQAQAPVAAPGLPLTSTWGASSSPVSTQSSVWGAKPAPAKPGPVSGSSAKKTLAQIQKEEESRKQRAAVAAAASANIQNATSPASAAVGKRYAELASKAAPAVPNPLGGAWMTVGSNGKSKAPPPVVASPQPATRTVSSTVVSAAKPRPPLSTSRSSNLPNQSKANEEFSKWIKGSLGKGLNSNINLDSFVQDLLMLPPDVEIISDSIYASSQTLDGRRFAEEFVRRRKLADKGIVEPAASGPAGLGADNKSGAGGWSEVAKKGPAPKEESTSAFKVVATKKKGKR</sequence>
<dbReference type="PANTHER" id="PTHR14445">
    <property type="entry name" value="GRB10 INTERACTING GYF PROTEIN"/>
    <property type="match status" value="1"/>
</dbReference>
<feature type="region of interest" description="Disordered" evidence="1">
    <location>
        <begin position="909"/>
        <end position="1292"/>
    </location>
</feature>
<organism evidence="3 4">
    <name type="scientific">Exophiala bonariae</name>
    <dbReference type="NCBI Taxonomy" id="1690606"/>
    <lineage>
        <taxon>Eukaryota</taxon>
        <taxon>Fungi</taxon>
        <taxon>Dikarya</taxon>
        <taxon>Ascomycota</taxon>
        <taxon>Pezizomycotina</taxon>
        <taxon>Eurotiomycetes</taxon>
        <taxon>Chaetothyriomycetidae</taxon>
        <taxon>Chaetothyriales</taxon>
        <taxon>Herpotrichiellaceae</taxon>
        <taxon>Exophiala</taxon>
    </lineage>
</organism>
<keyword evidence="4" id="KW-1185">Reference proteome</keyword>
<name>A0AAV9MW84_9EURO</name>
<dbReference type="Gene3D" id="3.30.1490.40">
    <property type="match status" value="1"/>
</dbReference>
<dbReference type="PANTHER" id="PTHR14445:SF36">
    <property type="entry name" value="FI03272P-RELATED"/>
    <property type="match status" value="1"/>
</dbReference>
<feature type="compositionally biased region" description="Polar residues" evidence="1">
    <location>
        <begin position="1378"/>
        <end position="1391"/>
    </location>
</feature>
<accession>A0AAV9MW84</accession>
<dbReference type="PROSITE" id="PS50829">
    <property type="entry name" value="GYF"/>
    <property type="match status" value="1"/>
</dbReference>
<feature type="region of interest" description="Disordered" evidence="1">
    <location>
        <begin position="1340"/>
        <end position="1392"/>
    </location>
</feature>
<feature type="domain" description="GYF" evidence="2">
    <location>
        <begin position="758"/>
        <end position="813"/>
    </location>
</feature>
<protein>
    <recommendedName>
        <fullName evidence="2">GYF domain-containing protein</fullName>
    </recommendedName>
</protein>
<dbReference type="InterPro" id="IPR051640">
    <property type="entry name" value="GRB10-interact_GYF"/>
</dbReference>
<evidence type="ECO:0000256" key="1">
    <source>
        <dbReference type="SAM" id="MobiDB-lite"/>
    </source>
</evidence>
<feature type="compositionally biased region" description="Polar residues" evidence="1">
    <location>
        <begin position="925"/>
        <end position="934"/>
    </location>
</feature>
<feature type="compositionally biased region" description="Polar residues" evidence="1">
    <location>
        <begin position="488"/>
        <end position="499"/>
    </location>
</feature>
<feature type="compositionally biased region" description="Gly residues" evidence="1">
    <location>
        <begin position="693"/>
        <end position="702"/>
    </location>
</feature>
<feature type="compositionally biased region" description="Low complexity" evidence="1">
    <location>
        <begin position="1109"/>
        <end position="1129"/>
    </location>
</feature>
<dbReference type="SMART" id="SM00444">
    <property type="entry name" value="GYF"/>
    <property type="match status" value="1"/>
</dbReference>
<comment type="caution">
    <text evidence="3">The sequence shown here is derived from an EMBL/GenBank/DDBJ whole genome shotgun (WGS) entry which is preliminary data.</text>
</comment>
<dbReference type="RefSeq" id="XP_064701548.1">
    <property type="nucleotide sequence ID" value="XM_064852274.1"/>
</dbReference>
<feature type="compositionally biased region" description="Basic and acidic residues" evidence="1">
    <location>
        <begin position="1047"/>
        <end position="1061"/>
    </location>
</feature>
<feature type="compositionally biased region" description="Polar residues" evidence="1">
    <location>
        <begin position="1358"/>
        <end position="1369"/>
    </location>
</feature>
<feature type="compositionally biased region" description="Polar residues" evidence="1">
    <location>
        <begin position="217"/>
        <end position="226"/>
    </location>
</feature>
<feature type="region of interest" description="Disordered" evidence="1">
    <location>
        <begin position="188"/>
        <end position="546"/>
    </location>
</feature>
<feature type="compositionally biased region" description="Low complexity" evidence="1">
    <location>
        <begin position="1248"/>
        <end position="1276"/>
    </location>
</feature>
<feature type="compositionally biased region" description="Basic and acidic residues" evidence="1">
    <location>
        <begin position="394"/>
        <end position="411"/>
    </location>
</feature>
<evidence type="ECO:0000313" key="3">
    <source>
        <dbReference type="EMBL" id="KAK5045943.1"/>
    </source>
</evidence>
<feature type="compositionally biased region" description="Basic and acidic residues" evidence="1">
    <location>
        <begin position="647"/>
        <end position="657"/>
    </location>
</feature>
<feature type="compositionally biased region" description="Basic and acidic residues" evidence="1">
    <location>
        <begin position="270"/>
        <end position="287"/>
    </location>
</feature>
<feature type="compositionally biased region" description="Low complexity" evidence="1">
    <location>
        <begin position="1"/>
        <end position="16"/>
    </location>
</feature>
<feature type="compositionally biased region" description="Basic and acidic residues" evidence="1">
    <location>
        <begin position="1198"/>
        <end position="1209"/>
    </location>
</feature>
<dbReference type="EMBL" id="JAVRRD010000033">
    <property type="protein sequence ID" value="KAK5045943.1"/>
    <property type="molecule type" value="Genomic_DNA"/>
</dbReference>
<feature type="compositionally biased region" description="Polar residues" evidence="1">
    <location>
        <begin position="17"/>
        <end position="65"/>
    </location>
</feature>
<dbReference type="GeneID" id="89976892"/>
<feature type="compositionally biased region" description="Low complexity" evidence="1">
    <location>
        <begin position="1025"/>
        <end position="1039"/>
    </location>
</feature>
<feature type="compositionally biased region" description="Low complexity" evidence="1">
    <location>
        <begin position="728"/>
        <end position="744"/>
    </location>
</feature>
<feature type="compositionally biased region" description="Low complexity" evidence="1">
    <location>
        <begin position="336"/>
        <end position="345"/>
    </location>
</feature>
<feature type="region of interest" description="Disordered" evidence="1">
    <location>
        <begin position="1463"/>
        <end position="1513"/>
    </location>
</feature>
<feature type="compositionally biased region" description="Polar residues" evidence="1">
    <location>
        <begin position="1009"/>
        <end position="1019"/>
    </location>
</feature>
<feature type="region of interest" description="Disordered" evidence="1">
    <location>
        <begin position="631"/>
        <end position="751"/>
    </location>
</feature>
<dbReference type="InterPro" id="IPR003169">
    <property type="entry name" value="GYF"/>
</dbReference>
<gene>
    <name evidence="3" type="ORF">LTR84_008729</name>
</gene>
<feature type="compositionally biased region" description="Low complexity" evidence="1">
    <location>
        <begin position="935"/>
        <end position="958"/>
    </location>
</feature>
<proteinExistence type="predicted"/>